<dbReference type="Proteomes" id="UP000502823">
    <property type="component" value="Unassembled WGS sequence"/>
</dbReference>
<dbReference type="EMBL" id="BLKM01009501">
    <property type="protein sequence ID" value="GFG37031.1"/>
    <property type="molecule type" value="Genomic_DNA"/>
</dbReference>
<proteinExistence type="predicted"/>
<reference evidence="2" key="1">
    <citation type="submission" date="2020-01" db="EMBL/GenBank/DDBJ databases">
        <title>Draft genome sequence of the Termite Coptotermes fromosanus.</title>
        <authorList>
            <person name="Itakura S."/>
            <person name="Yosikawa Y."/>
            <person name="Umezawa K."/>
        </authorList>
    </citation>
    <scope>NUCLEOTIDE SEQUENCE [LARGE SCALE GENOMIC DNA]</scope>
</reference>
<name>A0A6L2PWR1_COPFO</name>
<dbReference type="InParanoid" id="A0A6L2PWR1"/>
<sequence length="95" mass="10811">MIADPHELYKFLATPVVEVTLQLFANDDVIWVTWRVSEKEKIPSLRHTNEVICAYVTAGARLKLYSYFDTLGVRALYCGTDSVIYVENETEALPV</sequence>
<dbReference type="SUPFAM" id="SSF56672">
    <property type="entry name" value="DNA/RNA polymerases"/>
    <property type="match status" value="1"/>
</dbReference>
<evidence type="ECO:0000313" key="2">
    <source>
        <dbReference type="Proteomes" id="UP000502823"/>
    </source>
</evidence>
<dbReference type="InterPro" id="IPR043502">
    <property type="entry name" value="DNA/RNA_pol_sf"/>
</dbReference>
<dbReference type="AlphaFoldDB" id="A0A6L2PWR1"/>
<gene>
    <name evidence="1" type="ORF">Cfor_05731</name>
</gene>
<protein>
    <recommendedName>
        <fullName evidence="3">DNA-directed DNA polymerase</fullName>
    </recommendedName>
</protein>
<dbReference type="Gene3D" id="3.90.1600.10">
    <property type="entry name" value="Palm domain of DNA polymerase"/>
    <property type="match status" value="1"/>
</dbReference>
<evidence type="ECO:0008006" key="3">
    <source>
        <dbReference type="Google" id="ProtNLM"/>
    </source>
</evidence>
<dbReference type="InterPro" id="IPR023211">
    <property type="entry name" value="DNA_pol_palm_dom_sf"/>
</dbReference>
<accession>A0A6L2PWR1</accession>
<comment type="caution">
    <text evidence="1">The sequence shown here is derived from an EMBL/GenBank/DDBJ whole genome shotgun (WGS) entry which is preliminary data.</text>
</comment>
<dbReference type="GO" id="GO:0071897">
    <property type="term" value="P:DNA biosynthetic process"/>
    <property type="evidence" value="ECO:0007669"/>
    <property type="project" value="UniProtKB-ARBA"/>
</dbReference>
<keyword evidence="2" id="KW-1185">Reference proteome</keyword>
<organism evidence="1 2">
    <name type="scientific">Coptotermes formosanus</name>
    <name type="common">Formosan subterranean termite</name>
    <dbReference type="NCBI Taxonomy" id="36987"/>
    <lineage>
        <taxon>Eukaryota</taxon>
        <taxon>Metazoa</taxon>
        <taxon>Ecdysozoa</taxon>
        <taxon>Arthropoda</taxon>
        <taxon>Hexapoda</taxon>
        <taxon>Insecta</taxon>
        <taxon>Pterygota</taxon>
        <taxon>Neoptera</taxon>
        <taxon>Polyneoptera</taxon>
        <taxon>Dictyoptera</taxon>
        <taxon>Blattodea</taxon>
        <taxon>Blattoidea</taxon>
        <taxon>Termitoidae</taxon>
        <taxon>Rhinotermitidae</taxon>
        <taxon>Coptotermes</taxon>
    </lineage>
</organism>
<evidence type="ECO:0000313" key="1">
    <source>
        <dbReference type="EMBL" id="GFG37031.1"/>
    </source>
</evidence>
<dbReference type="OrthoDB" id="8196304at2759"/>